<evidence type="ECO:0000256" key="5">
    <source>
        <dbReference type="SAM" id="MobiDB-lite"/>
    </source>
</evidence>
<feature type="region of interest" description="Disordered" evidence="5">
    <location>
        <begin position="333"/>
        <end position="352"/>
    </location>
</feature>
<dbReference type="GO" id="GO:0000981">
    <property type="term" value="F:DNA-binding transcription factor activity, RNA polymerase II-specific"/>
    <property type="evidence" value="ECO:0007669"/>
    <property type="project" value="TreeGrafter"/>
</dbReference>
<keyword evidence="2" id="KW-0238">DNA-binding</keyword>
<feature type="domain" description="T-box" evidence="6">
    <location>
        <begin position="38"/>
        <end position="228"/>
    </location>
</feature>
<evidence type="ECO:0000256" key="3">
    <source>
        <dbReference type="ARBA" id="ARBA00023163"/>
    </source>
</evidence>
<dbReference type="InterPro" id="IPR046360">
    <property type="entry name" value="T-box_DNA-bd"/>
</dbReference>
<accession>A0AAD5XPZ3</accession>
<dbReference type="GO" id="GO:0000978">
    <property type="term" value="F:RNA polymerase II cis-regulatory region sequence-specific DNA binding"/>
    <property type="evidence" value="ECO:0007669"/>
    <property type="project" value="InterPro"/>
</dbReference>
<dbReference type="GO" id="GO:0045893">
    <property type="term" value="P:positive regulation of DNA-templated transcription"/>
    <property type="evidence" value="ECO:0007669"/>
    <property type="project" value="InterPro"/>
</dbReference>
<dbReference type="GO" id="GO:0000785">
    <property type="term" value="C:chromatin"/>
    <property type="evidence" value="ECO:0007669"/>
    <property type="project" value="TreeGrafter"/>
</dbReference>
<evidence type="ECO:0000256" key="1">
    <source>
        <dbReference type="ARBA" id="ARBA00023015"/>
    </source>
</evidence>
<feature type="compositionally biased region" description="Low complexity" evidence="5">
    <location>
        <begin position="254"/>
        <end position="264"/>
    </location>
</feature>
<keyword evidence="4" id="KW-0539">Nucleus</keyword>
<dbReference type="InterPro" id="IPR036960">
    <property type="entry name" value="T-box_sf"/>
</dbReference>
<dbReference type="InterPro" id="IPR001699">
    <property type="entry name" value="TF_T-box"/>
</dbReference>
<dbReference type="InterPro" id="IPR008967">
    <property type="entry name" value="p53-like_TF_DNA-bd_sf"/>
</dbReference>
<name>A0AAD5XPZ3_9FUNG</name>
<dbReference type="PRINTS" id="PR00937">
    <property type="entry name" value="TBOX"/>
</dbReference>
<dbReference type="PANTHER" id="PTHR11267:SF204">
    <property type="entry name" value="SPADETAIL"/>
    <property type="match status" value="1"/>
</dbReference>
<reference evidence="7" key="1">
    <citation type="submission" date="2020-05" db="EMBL/GenBank/DDBJ databases">
        <title>Phylogenomic resolution of chytrid fungi.</title>
        <authorList>
            <person name="Stajich J.E."/>
            <person name="Amses K."/>
            <person name="Simmons R."/>
            <person name="Seto K."/>
            <person name="Myers J."/>
            <person name="Bonds A."/>
            <person name="Quandt C.A."/>
            <person name="Barry K."/>
            <person name="Liu P."/>
            <person name="Grigoriev I."/>
            <person name="Longcore J.E."/>
            <person name="James T.Y."/>
        </authorList>
    </citation>
    <scope>NUCLEOTIDE SEQUENCE</scope>
    <source>
        <strain evidence="7">JEL0379</strain>
    </source>
</reference>
<dbReference type="PANTHER" id="PTHR11267">
    <property type="entry name" value="T-BOX PROTEIN-RELATED"/>
    <property type="match status" value="1"/>
</dbReference>
<keyword evidence="3" id="KW-0804">Transcription</keyword>
<evidence type="ECO:0000313" key="7">
    <source>
        <dbReference type="EMBL" id="KAJ3176512.1"/>
    </source>
</evidence>
<dbReference type="AlphaFoldDB" id="A0AAD5XPZ3"/>
<evidence type="ECO:0000259" key="6">
    <source>
        <dbReference type="PROSITE" id="PS50252"/>
    </source>
</evidence>
<dbReference type="EMBL" id="JADGJQ010000040">
    <property type="protein sequence ID" value="KAJ3176512.1"/>
    <property type="molecule type" value="Genomic_DNA"/>
</dbReference>
<protein>
    <submittedName>
        <fullName evidence="7">T-box transcription factor tbx19</fullName>
    </submittedName>
</protein>
<proteinExistence type="predicted"/>
<dbReference type="Gene3D" id="2.60.40.820">
    <property type="entry name" value="Transcription factor, T-box"/>
    <property type="match status" value="1"/>
</dbReference>
<evidence type="ECO:0000256" key="4">
    <source>
        <dbReference type="ARBA" id="ARBA00023242"/>
    </source>
</evidence>
<keyword evidence="1" id="KW-0805">Transcription regulation</keyword>
<keyword evidence="8" id="KW-1185">Reference proteome</keyword>
<dbReference type="PROSITE" id="PS50252">
    <property type="entry name" value="TBOX_3"/>
    <property type="match status" value="1"/>
</dbReference>
<sequence length="411" mass="45341">MSPRVPARDSTRSPSSETLALSVNNEQGQVSHTVQASLQDADLWAEFDSVGNEMIMTRNGRCLFPTLRFELSGLEPKSQYSVAVDIVQADRDRFKFVRPGKWIPVTAAGTSTHQNDFAQVSSTAAYVNDKGTQSGAYWEKNGASFTKLKITNIPSGSLAEDERSGLFSLQSFHLYQPRVHLIKHRPGHRQVHTFAFPETKFVAVTHYQNVKVNSLKKNYNPHAKGFKDTETKLIASRIRASNPAANYEPIFNKASASSSKSKAAPRTGPRLRYHDHVVPSIRDPSRDKTQNWGAVQHSVDDLFDGCDTSESSLSSSDDDSDAAAYLSKTQFSDHSYDSGQDAIGSPDDSQDSWETQIYVPTALDMLSACCSHILQSGNLSQDPHVLAKDFLSTLTPRHSLDSLVLACELSR</sequence>
<feature type="region of interest" description="Disordered" evidence="5">
    <location>
        <begin position="254"/>
        <end position="291"/>
    </location>
</feature>
<feature type="compositionally biased region" description="Basic and acidic residues" evidence="5">
    <location>
        <begin position="272"/>
        <end position="289"/>
    </location>
</feature>
<dbReference type="Pfam" id="PF00907">
    <property type="entry name" value="T-box"/>
    <property type="match status" value="1"/>
</dbReference>
<evidence type="ECO:0000256" key="2">
    <source>
        <dbReference type="ARBA" id="ARBA00023125"/>
    </source>
</evidence>
<dbReference type="GO" id="GO:0001708">
    <property type="term" value="P:cell fate specification"/>
    <property type="evidence" value="ECO:0007669"/>
    <property type="project" value="TreeGrafter"/>
</dbReference>
<evidence type="ECO:0000313" key="8">
    <source>
        <dbReference type="Proteomes" id="UP001212152"/>
    </source>
</evidence>
<dbReference type="SUPFAM" id="SSF49417">
    <property type="entry name" value="p53-like transcription factors"/>
    <property type="match status" value="1"/>
</dbReference>
<organism evidence="7 8">
    <name type="scientific">Geranomyces variabilis</name>
    <dbReference type="NCBI Taxonomy" id="109894"/>
    <lineage>
        <taxon>Eukaryota</taxon>
        <taxon>Fungi</taxon>
        <taxon>Fungi incertae sedis</taxon>
        <taxon>Chytridiomycota</taxon>
        <taxon>Chytridiomycota incertae sedis</taxon>
        <taxon>Chytridiomycetes</taxon>
        <taxon>Spizellomycetales</taxon>
        <taxon>Powellomycetaceae</taxon>
        <taxon>Geranomyces</taxon>
    </lineage>
</organism>
<dbReference type="Proteomes" id="UP001212152">
    <property type="component" value="Unassembled WGS sequence"/>
</dbReference>
<comment type="caution">
    <text evidence="7">The sequence shown here is derived from an EMBL/GenBank/DDBJ whole genome shotgun (WGS) entry which is preliminary data.</text>
</comment>
<gene>
    <name evidence="7" type="primary">TBX19</name>
    <name evidence="7" type="ORF">HDU87_005206</name>
</gene>
<dbReference type="GO" id="GO:0005634">
    <property type="term" value="C:nucleus"/>
    <property type="evidence" value="ECO:0007669"/>
    <property type="project" value="InterPro"/>
</dbReference>
<dbReference type="SMART" id="SM00425">
    <property type="entry name" value="TBOX"/>
    <property type="match status" value="1"/>
</dbReference>